<comment type="caution">
    <text evidence="3">The sequence shown here is derived from an EMBL/GenBank/DDBJ whole genome shotgun (WGS) entry which is preliminary data.</text>
</comment>
<feature type="transmembrane region" description="Helical" evidence="2">
    <location>
        <begin position="108"/>
        <end position="134"/>
    </location>
</feature>
<dbReference type="OrthoDB" id="2285053at2"/>
<evidence type="ECO:0008006" key="5">
    <source>
        <dbReference type="Google" id="ProtNLM"/>
    </source>
</evidence>
<feature type="transmembrane region" description="Helical" evidence="2">
    <location>
        <begin position="68"/>
        <end position="87"/>
    </location>
</feature>
<dbReference type="AlphaFoldDB" id="A0A429ZWH4"/>
<evidence type="ECO:0000313" key="4">
    <source>
        <dbReference type="Proteomes" id="UP000287857"/>
    </source>
</evidence>
<evidence type="ECO:0000256" key="2">
    <source>
        <dbReference type="SAM" id="Phobius"/>
    </source>
</evidence>
<feature type="transmembrane region" description="Helical" evidence="2">
    <location>
        <begin position="154"/>
        <end position="176"/>
    </location>
</feature>
<accession>A0A429ZWH4</accession>
<reference evidence="3 4" key="1">
    <citation type="submission" date="2017-05" db="EMBL/GenBank/DDBJ databases">
        <title>Vagococcus spp. assemblies.</title>
        <authorList>
            <person name="Gulvik C.A."/>
        </authorList>
    </citation>
    <scope>NUCLEOTIDE SEQUENCE [LARGE SCALE GENOMIC DNA]</scope>
    <source>
        <strain evidence="3 4">SS1995</strain>
    </source>
</reference>
<gene>
    <name evidence="3" type="ORF">CBF37_08940</name>
</gene>
<dbReference type="GO" id="GO:0016020">
    <property type="term" value="C:membrane"/>
    <property type="evidence" value="ECO:0007669"/>
    <property type="project" value="InterPro"/>
</dbReference>
<feature type="transmembrane region" description="Helical" evidence="2">
    <location>
        <begin position="40"/>
        <end position="62"/>
    </location>
</feature>
<dbReference type="Pfam" id="PF05656">
    <property type="entry name" value="DUF805"/>
    <property type="match status" value="1"/>
</dbReference>
<feature type="region of interest" description="Disordered" evidence="1">
    <location>
        <begin position="212"/>
        <end position="239"/>
    </location>
</feature>
<evidence type="ECO:0000313" key="3">
    <source>
        <dbReference type="EMBL" id="RST98148.1"/>
    </source>
</evidence>
<protein>
    <recommendedName>
        <fullName evidence="5">DUF805 domain-containing protein</fullName>
    </recommendedName>
</protein>
<evidence type="ECO:0000256" key="1">
    <source>
        <dbReference type="SAM" id="MobiDB-lite"/>
    </source>
</evidence>
<proteinExistence type="predicted"/>
<sequence length="239" mass="26608">MKKIEETGKVSFGKAIKDFWSGYLDFRGTTTRSGYWWAQLFLGIIYICLFFLMMLSGVLLAFNSAVGIFFVTMLMFLFSIAIIIPSLTLSVRRMRDSGIRSKSIFTLYLVYGALTYTVVTNVYATMLSGIVANIGYTGHGGPDLSALPSMFGGLYLPVSLTFITMLVSFFISLTAFMPTGFFATSSDNKILRAIFKQKEVKNVSDDKQFAKEGPQAAELDKINEEATINQADHEKKNLD</sequence>
<dbReference type="InterPro" id="IPR008523">
    <property type="entry name" value="DUF805"/>
</dbReference>
<dbReference type="EMBL" id="NGJS01000013">
    <property type="protein sequence ID" value="RST98148.1"/>
    <property type="molecule type" value="Genomic_DNA"/>
</dbReference>
<dbReference type="RefSeq" id="WP_125984407.1">
    <property type="nucleotide sequence ID" value="NZ_NGJS01000013.1"/>
</dbReference>
<name>A0A429ZWH4_9ENTE</name>
<keyword evidence="2" id="KW-0812">Transmembrane</keyword>
<dbReference type="Proteomes" id="UP000287857">
    <property type="component" value="Unassembled WGS sequence"/>
</dbReference>
<keyword evidence="4" id="KW-1185">Reference proteome</keyword>
<keyword evidence="2" id="KW-1133">Transmembrane helix</keyword>
<keyword evidence="2" id="KW-0472">Membrane</keyword>
<organism evidence="3 4">
    <name type="scientific">Vagococcus vulneris</name>
    <dbReference type="NCBI Taxonomy" id="1977869"/>
    <lineage>
        <taxon>Bacteria</taxon>
        <taxon>Bacillati</taxon>
        <taxon>Bacillota</taxon>
        <taxon>Bacilli</taxon>
        <taxon>Lactobacillales</taxon>
        <taxon>Enterococcaceae</taxon>
        <taxon>Vagococcus</taxon>
    </lineage>
</organism>